<reference evidence="8 10" key="1">
    <citation type="submission" date="2017-11" db="EMBL/GenBank/DDBJ databases">
        <title>The genome of Rhizophagus clarus HR1 reveals common genetic basis of auxotrophy among arbuscular mycorrhizal fungi.</title>
        <authorList>
            <person name="Kobayashi Y."/>
        </authorList>
    </citation>
    <scope>NUCLEOTIDE SEQUENCE [LARGE SCALE GENOMIC DNA]</scope>
    <source>
        <strain evidence="8 10">HR1</strain>
    </source>
</reference>
<keyword evidence="10" id="KW-1185">Reference proteome</keyword>
<dbReference type="InterPro" id="IPR011034">
    <property type="entry name" value="Formyl_transferase-like_C_sf"/>
</dbReference>
<evidence type="ECO:0000313" key="8">
    <source>
        <dbReference type="EMBL" id="GBC00264.1"/>
    </source>
</evidence>
<evidence type="ECO:0000256" key="3">
    <source>
        <dbReference type="ARBA" id="ARBA00014185"/>
    </source>
</evidence>
<sequence length="366" mass="41490">MSSFSQKFQSHILKSFFTTTSKNLNQKQAYKILFFGSDNFSVASLKALINESKNPETFVKSIEVVVPPDKKTGRGYKEITSNHVKKFAQENDLKIHEAPPRSLEGWKIPTPNQTTNFDIGVVVSFGYFLTPSILESFSKGAVNVHPSLLPKYRGASPIQYAILNNDKITGITIQELHHEIFDAGKILRQITHDIPPNSTYITLESPLATKGAELLIDTLRNFDYYKKNAKEQDVSKITKAPKIKKEMSEIKWTQISAQKLEQLHRAISHQYPLSTKFNNKTIQLHNISLPSVSHNLLIQPGKSLEPGTIIIHQHQTKQLLPTVYVVCADSKVITFNSVKVERKKEVSILDWINGYQVKSEKTKFEE</sequence>
<evidence type="ECO:0000256" key="5">
    <source>
        <dbReference type="ARBA" id="ARBA00022917"/>
    </source>
</evidence>
<dbReference type="Proteomes" id="UP000247702">
    <property type="component" value="Unassembled WGS sequence"/>
</dbReference>
<dbReference type="NCBIfam" id="TIGR00460">
    <property type="entry name" value="fmt"/>
    <property type="match status" value="1"/>
</dbReference>
<protein>
    <recommendedName>
        <fullName evidence="3">Methionyl-tRNA formyltransferase, mitochondrial</fullName>
        <ecNumber evidence="2">2.1.2.9</ecNumber>
    </recommendedName>
</protein>
<dbReference type="SUPFAM" id="SSF53328">
    <property type="entry name" value="Formyltransferase"/>
    <property type="match status" value="1"/>
</dbReference>
<keyword evidence="4 9" id="KW-0808">Transferase</keyword>
<dbReference type="PANTHER" id="PTHR11138:SF5">
    <property type="entry name" value="METHIONYL-TRNA FORMYLTRANSFERASE, MITOCHONDRIAL"/>
    <property type="match status" value="1"/>
</dbReference>
<dbReference type="AlphaFoldDB" id="A0A2Z6RDQ5"/>
<gene>
    <name evidence="9" type="ORF">RCL2_002790300</name>
    <name evidence="8" type="ORF">RclHR1_00380032</name>
</gene>
<evidence type="ECO:0000256" key="1">
    <source>
        <dbReference type="ARBA" id="ARBA00010699"/>
    </source>
</evidence>
<evidence type="ECO:0000256" key="2">
    <source>
        <dbReference type="ARBA" id="ARBA00012261"/>
    </source>
</evidence>
<evidence type="ECO:0000259" key="6">
    <source>
        <dbReference type="Pfam" id="PF00551"/>
    </source>
</evidence>
<organism evidence="8 10">
    <name type="scientific">Rhizophagus clarus</name>
    <dbReference type="NCBI Taxonomy" id="94130"/>
    <lineage>
        <taxon>Eukaryota</taxon>
        <taxon>Fungi</taxon>
        <taxon>Fungi incertae sedis</taxon>
        <taxon>Mucoromycota</taxon>
        <taxon>Glomeromycotina</taxon>
        <taxon>Glomeromycetes</taxon>
        <taxon>Glomerales</taxon>
        <taxon>Glomeraceae</taxon>
        <taxon>Rhizophagus</taxon>
    </lineage>
</organism>
<evidence type="ECO:0000313" key="9">
    <source>
        <dbReference type="EMBL" id="GET01496.1"/>
    </source>
</evidence>
<reference evidence="9" key="2">
    <citation type="submission" date="2019-10" db="EMBL/GenBank/DDBJ databases">
        <title>Conservation and host-specific expression of non-tandemly repeated heterogenous ribosome RNA gene in arbuscular mycorrhizal fungi.</title>
        <authorList>
            <person name="Maeda T."/>
            <person name="Kobayashi Y."/>
            <person name="Nakagawa T."/>
            <person name="Ezawa T."/>
            <person name="Yamaguchi K."/>
            <person name="Bino T."/>
            <person name="Nishimoto Y."/>
            <person name="Shigenobu S."/>
            <person name="Kawaguchi M."/>
        </authorList>
    </citation>
    <scope>NUCLEOTIDE SEQUENCE</scope>
    <source>
        <strain evidence="9">HR1</strain>
    </source>
</reference>
<evidence type="ECO:0000259" key="7">
    <source>
        <dbReference type="Pfam" id="PF02911"/>
    </source>
</evidence>
<evidence type="ECO:0000313" key="10">
    <source>
        <dbReference type="Proteomes" id="UP000247702"/>
    </source>
</evidence>
<keyword evidence="5" id="KW-0648">Protein biosynthesis</keyword>
<proteinExistence type="inferred from homology"/>
<feature type="domain" description="Formyl transferase N-terminal" evidence="6">
    <location>
        <begin position="31"/>
        <end position="218"/>
    </location>
</feature>
<dbReference type="STRING" id="94130.A0A2Z6RDQ5"/>
<dbReference type="PANTHER" id="PTHR11138">
    <property type="entry name" value="METHIONYL-TRNA FORMYLTRANSFERASE"/>
    <property type="match status" value="1"/>
</dbReference>
<evidence type="ECO:0000256" key="4">
    <source>
        <dbReference type="ARBA" id="ARBA00022679"/>
    </source>
</evidence>
<accession>A0A2Z6RDQ5</accession>
<dbReference type="InterPro" id="IPR041711">
    <property type="entry name" value="Met-tRNA-FMT_N"/>
</dbReference>
<dbReference type="GO" id="GO:0004479">
    <property type="term" value="F:methionyl-tRNA formyltransferase activity"/>
    <property type="evidence" value="ECO:0007669"/>
    <property type="project" value="UniProtKB-EC"/>
</dbReference>
<dbReference type="Proteomes" id="UP000615446">
    <property type="component" value="Unassembled WGS sequence"/>
</dbReference>
<dbReference type="InterPro" id="IPR002376">
    <property type="entry name" value="Formyl_transf_N"/>
</dbReference>
<dbReference type="Pfam" id="PF02911">
    <property type="entry name" value="Formyl_trans_C"/>
    <property type="match status" value="1"/>
</dbReference>
<dbReference type="InterPro" id="IPR036477">
    <property type="entry name" value="Formyl_transf_N_sf"/>
</dbReference>
<dbReference type="InterPro" id="IPR005794">
    <property type="entry name" value="Fmt"/>
</dbReference>
<dbReference type="OrthoDB" id="10268103at2759"/>
<name>A0A2Z6RDQ5_9GLOM</name>
<dbReference type="SUPFAM" id="SSF50486">
    <property type="entry name" value="FMT C-terminal domain-like"/>
    <property type="match status" value="1"/>
</dbReference>
<comment type="caution">
    <text evidence="8">The sequence shown here is derived from an EMBL/GenBank/DDBJ whole genome shotgun (WGS) entry which is preliminary data.</text>
</comment>
<dbReference type="GO" id="GO:0005739">
    <property type="term" value="C:mitochondrion"/>
    <property type="evidence" value="ECO:0007669"/>
    <property type="project" value="TreeGrafter"/>
</dbReference>
<comment type="similarity">
    <text evidence="1">Belongs to the Fmt family.</text>
</comment>
<feature type="domain" description="Formyl transferase C-terminal" evidence="7">
    <location>
        <begin position="242"/>
        <end position="355"/>
    </location>
</feature>
<dbReference type="EC" id="2.1.2.9" evidence="2"/>
<dbReference type="EMBL" id="BEXD01003112">
    <property type="protein sequence ID" value="GBC00264.1"/>
    <property type="molecule type" value="Genomic_DNA"/>
</dbReference>
<dbReference type="InterPro" id="IPR005793">
    <property type="entry name" value="Formyl_trans_C"/>
</dbReference>
<dbReference type="EMBL" id="BLAL01000300">
    <property type="protein sequence ID" value="GET01496.1"/>
    <property type="molecule type" value="Genomic_DNA"/>
</dbReference>
<dbReference type="Gene3D" id="3.40.50.12230">
    <property type="match status" value="1"/>
</dbReference>
<dbReference type="CDD" id="cd08646">
    <property type="entry name" value="FMT_core_Met-tRNA-FMT_N"/>
    <property type="match status" value="1"/>
</dbReference>
<dbReference type="Pfam" id="PF00551">
    <property type="entry name" value="Formyl_trans_N"/>
    <property type="match status" value="1"/>
</dbReference>